<protein>
    <submittedName>
        <fullName evidence="2">Uncharacterized protein</fullName>
    </submittedName>
</protein>
<sequence>MNLRQASQRFYASFVQRGVGETDHQDPACELHLAEHADHQDPACELHLADPQLTSQRLPDEKPSGSTAVVNSLSIAAPRSPSYARTIATASCQSPSWRTHTFTASCSQSASRKKEVAKPGSKSSLQNKARRDQFLHSSESTISDDSFLTRLTKPLTTKQPKSVLLSRRFPAGLGEVVLEELSHEGPIGVAIGDVPEVNQEAFLAESQVEETACGAVLLHRPVGGAPQLIQQPGSIPAAAAAHVLRLRNPLQVPVHSVRCCVYFQPTPLALGDDQRQET</sequence>
<feature type="region of interest" description="Disordered" evidence="1">
    <location>
        <begin position="108"/>
        <end position="136"/>
    </location>
</feature>
<organism evidence="2 3">
    <name type="scientific">Puccinia coronata f. sp. avenae</name>
    <dbReference type="NCBI Taxonomy" id="200324"/>
    <lineage>
        <taxon>Eukaryota</taxon>
        <taxon>Fungi</taxon>
        <taxon>Dikarya</taxon>
        <taxon>Basidiomycota</taxon>
        <taxon>Pucciniomycotina</taxon>
        <taxon>Pucciniomycetes</taxon>
        <taxon>Pucciniales</taxon>
        <taxon>Pucciniaceae</taxon>
        <taxon>Puccinia</taxon>
    </lineage>
</organism>
<dbReference type="AlphaFoldDB" id="A0A2N5TWD8"/>
<evidence type="ECO:0000313" key="3">
    <source>
        <dbReference type="Proteomes" id="UP000235388"/>
    </source>
</evidence>
<proteinExistence type="predicted"/>
<evidence type="ECO:0000313" key="2">
    <source>
        <dbReference type="EMBL" id="PLW29810.1"/>
    </source>
</evidence>
<gene>
    <name evidence="2" type="ORF">PCANC_21035</name>
</gene>
<comment type="caution">
    <text evidence="2">The sequence shown here is derived from an EMBL/GenBank/DDBJ whole genome shotgun (WGS) entry which is preliminary data.</text>
</comment>
<evidence type="ECO:0000256" key="1">
    <source>
        <dbReference type="SAM" id="MobiDB-lite"/>
    </source>
</evidence>
<accession>A0A2N5TWD8</accession>
<reference evidence="2 3" key="1">
    <citation type="submission" date="2017-11" db="EMBL/GenBank/DDBJ databases">
        <title>De novo assembly and phasing of dikaryotic genomes from two isolates of Puccinia coronata f. sp. avenae, the causal agent of oat crown rust.</title>
        <authorList>
            <person name="Miller M.E."/>
            <person name="Zhang Y."/>
            <person name="Omidvar V."/>
            <person name="Sperschneider J."/>
            <person name="Schwessinger B."/>
            <person name="Raley C."/>
            <person name="Palmer J.M."/>
            <person name="Garnica D."/>
            <person name="Upadhyaya N."/>
            <person name="Rathjen J."/>
            <person name="Taylor J.M."/>
            <person name="Park R.F."/>
            <person name="Dodds P.N."/>
            <person name="Hirsch C.D."/>
            <person name="Kianian S.F."/>
            <person name="Figueroa M."/>
        </authorList>
    </citation>
    <scope>NUCLEOTIDE SEQUENCE [LARGE SCALE GENOMIC DNA]</scope>
    <source>
        <strain evidence="2">12NC29</strain>
    </source>
</reference>
<dbReference type="EMBL" id="PGCJ01000398">
    <property type="protein sequence ID" value="PLW29810.1"/>
    <property type="molecule type" value="Genomic_DNA"/>
</dbReference>
<dbReference type="Proteomes" id="UP000235388">
    <property type="component" value="Unassembled WGS sequence"/>
</dbReference>
<name>A0A2N5TWD8_9BASI</name>
<keyword evidence="3" id="KW-1185">Reference proteome</keyword>